<dbReference type="EMBL" id="WTPW01001066">
    <property type="protein sequence ID" value="KAF0459133.1"/>
    <property type="molecule type" value="Genomic_DNA"/>
</dbReference>
<evidence type="ECO:0000256" key="1">
    <source>
        <dbReference type="ARBA" id="ARBA00022658"/>
    </source>
</evidence>
<feature type="region of interest" description="Disordered" evidence="3">
    <location>
        <begin position="259"/>
        <end position="303"/>
    </location>
</feature>
<evidence type="ECO:0000313" key="5">
    <source>
        <dbReference type="EMBL" id="KAF0459133.1"/>
    </source>
</evidence>
<keyword evidence="6" id="KW-1185">Reference proteome</keyword>
<evidence type="ECO:0000259" key="4">
    <source>
        <dbReference type="PROSITE" id="PS50009"/>
    </source>
</evidence>
<organism evidence="5 6">
    <name type="scientific">Gigaspora margarita</name>
    <dbReference type="NCBI Taxonomy" id="4874"/>
    <lineage>
        <taxon>Eukaryota</taxon>
        <taxon>Fungi</taxon>
        <taxon>Fungi incertae sedis</taxon>
        <taxon>Mucoromycota</taxon>
        <taxon>Glomeromycotina</taxon>
        <taxon>Glomeromycetes</taxon>
        <taxon>Diversisporales</taxon>
        <taxon>Gigasporaceae</taxon>
        <taxon>Gigaspora</taxon>
    </lineage>
</organism>
<evidence type="ECO:0000256" key="2">
    <source>
        <dbReference type="PROSITE-ProRule" id="PRU00168"/>
    </source>
</evidence>
<dbReference type="SUPFAM" id="SSF48366">
    <property type="entry name" value="Ras GEF"/>
    <property type="match status" value="1"/>
</dbReference>
<keyword evidence="1 2" id="KW-0344">Guanine-nucleotide releasing factor</keyword>
<protein>
    <submittedName>
        <fullName evidence="5">Ras GEF</fullName>
    </submittedName>
</protein>
<dbReference type="PANTHER" id="PTHR23113:SF363">
    <property type="entry name" value="PROTEIN SON OF SEVENLESS"/>
    <property type="match status" value="1"/>
</dbReference>
<dbReference type="GO" id="GO:0007265">
    <property type="term" value="P:Ras protein signal transduction"/>
    <property type="evidence" value="ECO:0007669"/>
    <property type="project" value="TreeGrafter"/>
</dbReference>
<dbReference type="SMART" id="SM00147">
    <property type="entry name" value="RasGEF"/>
    <property type="match status" value="1"/>
</dbReference>
<dbReference type="InterPro" id="IPR036964">
    <property type="entry name" value="RASGEF_cat_dom_sf"/>
</dbReference>
<name>A0A8H4A8L3_GIGMA</name>
<dbReference type="GO" id="GO:0005085">
    <property type="term" value="F:guanyl-nucleotide exchange factor activity"/>
    <property type="evidence" value="ECO:0007669"/>
    <property type="project" value="UniProtKB-KW"/>
</dbReference>
<gene>
    <name evidence="5" type="ORF">F8M41_000813</name>
</gene>
<evidence type="ECO:0000256" key="3">
    <source>
        <dbReference type="SAM" id="MobiDB-lite"/>
    </source>
</evidence>
<dbReference type="GO" id="GO:0005886">
    <property type="term" value="C:plasma membrane"/>
    <property type="evidence" value="ECO:0007669"/>
    <property type="project" value="TreeGrafter"/>
</dbReference>
<reference evidence="5 6" key="1">
    <citation type="journal article" date="2019" name="Environ. Microbiol.">
        <title>At the nexus of three kingdoms: the genome of the mycorrhizal fungus Gigaspora margarita provides insights into plant, endobacterial and fungal interactions.</title>
        <authorList>
            <person name="Venice F."/>
            <person name="Ghignone S."/>
            <person name="Salvioli di Fossalunga A."/>
            <person name="Amselem J."/>
            <person name="Novero M."/>
            <person name="Xianan X."/>
            <person name="Sedzielewska Toro K."/>
            <person name="Morin E."/>
            <person name="Lipzen A."/>
            <person name="Grigoriev I.V."/>
            <person name="Henrissat B."/>
            <person name="Martin F.M."/>
            <person name="Bonfante P."/>
        </authorList>
    </citation>
    <scope>NUCLEOTIDE SEQUENCE [LARGE SCALE GENOMIC DNA]</scope>
    <source>
        <strain evidence="5 6">BEG34</strain>
    </source>
</reference>
<dbReference type="Pfam" id="PF00617">
    <property type="entry name" value="RasGEF"/>
    <property type="match status" value="1"/>
</dbReference>
<dbReference type="InterPro" id="IPR001895">
    <property type="entry name" value="RASGEF_cat_dom"/>
</dbReference>
<dbReference type="InterPro" id="IPR023578">
    <property type="entry name" value="Ras_GEF_dom_sf"/>
</dbReference>
<feature type="compositionally biased region" description="Polar residues" evidence="3">
    <location>
        <begin position="168"/>
        <end position="177"/>
    </location>
</feature>
<dbReference type="InterPro" id="IPR008937">
    <property type="entry name" value="Ras-like_GEF"/>
</dbReference>
<proteinExistence type="predicted"/>
<comment type="caution">
    <text evidence="5">The sequence shown here is derived from an EMBL/GenBank/DDBJ whole genome shotgun (WGS) entry which is preliminary data.</text>
</comment>
<dbReference type="PROSITE" id="PS50009">
    <property type="entry name" value="RASGEF_CAT"/>
    <property type="match status" value="1"/>
</dbReference>
<feature type="compositionally biased region" description="Polar residues" evidence="3">
    <location>
        <begin position="558"/>
        <end position="584"/>
    </location>
</feature>
<feature type="region of interest" description="Disordered" evidence="3">
    <location>
        <begin position="558"/>
        <end position="591"/>
    </location>
</feature>
<dbReference type="Gene3D" id="1.10.840.10">
    <property type="entry name" value="Ras guanine-nucleotide exchange factors catalytic domain"/>
    <property type="match status" value="1"/>
</dbReference>
<dbReference type="Proteomes" id="UP000439903">
    <property type="component" value="Unassembled WGS sequence"/>
</dbReference>
<evidence type="ECO:0000313" key="6">
    <source>
        <dbReference type="Proteomes" id="UP000439903"/>
    </source>
</evidence>
<accession>A0A8H4A8L3</accession>
<feature type="compositionally biased region" description="Basic and acidic residues" evidence="3">
    <location>
        <begin position="271"/>
        <end position="283"/>
    </location>
</feature>
<feature type="compositionally biased region" description="Low complexity" evidence="3">
    <location>
        <begin position="129"/>
        <end position="139"/>
    </location>
</feature>
<dbReference type="AlphaFoldDB" id="A0A8H4A8L3"/>
<feature type="domain" description="Ras-GEF" evidence="4">
    <location>
        <begin position="340"/>
        <end position="564"/>
    </location>
</feature>
<feature type="region of interest" description="Disordered" evidence="3">
    <location>
        <begin position="117"/>
        <end position="179"/>
    </location>
</feature>
<dbReference type="PANTHER" id="PTHR23113">
    <property type="entry name" value="GUANINE NUCLEOTIDE EXCHANGE FACTOR"/>
    <property type="match status" value="1"/>
</dbReference>
<sequence>MVTSNDDHHRDLRKFWTAPCCCRMLCATSSSSTSTEEIDSDLTWEDDINPKFLMMNISMLMDFLMWMKHWYDEQQSIQDDINFESLTSSPIDSHLPTISTFSQDKQNDVDDILQDNEESRDIAKQPVLRVGRQKSSSGSQKDDDLQPARKQSYHESVSEVEEGGDTDPNISPQQSFEQEYEDDFYEKEPGDHHNIRILHHRLRRLPEVRDLRSVTNLKDLDEKSGKRVSWGTFSSYGVEGSGAATDSVPDSLMSLSQSISKTAPLSKRKGPTKDGSQEIGDRQRTRHTVSRPPSKNFAEAITFEKDTNISRGGSVSRPKRSKRTIIHTHHSATTEPSVGQGPTIAKQFCLIERDLLMQVRYSKRDKKNVKGKCKVESDTDEEKVHVRPIKDGGVDKVIERFNQTIDWVATEIMLTHSLEDRKCLQLSNFATLNQILLGLQSPSVERLRRTWSRVRVTERRILKELNDYISPFDNWKIVRCYVPNIFNAALPSYIEPAPQPPSLFQLPQQPLVNFQKHRTTAAIIKRANLKAVEARKLVTFLLKALLLKVYLLKAPSQGTPSQDTPSQGIPPQAVSSQGTPPQGASLQGTSSQSTSFQSTLFQGTGIQIIELCYIFAENRII</sequence>
<dbReference type="OrthoDB" id="10254377at2759"/>
<feature type="compositionally biased region" description="Basic and acidic residues" evidence="3">
    <location>
        <begin position="140"/>
        <end position="157"/>
    </location>
</feature>